<dbReference type="Pfam" id="PF10367">
    <property type="entry name" value="zf-Vps39_C"/>
    <property type="match status" value="1"/>
</dbReference>
<dbReference type="PANTHER" id="PTHR12894">
    <property type="entry name" value="CNH DOMAIN CONTAINING"/>
    <property type="match status" value="1"/>
</dbReference>
<comment type="caution">
    <text evidence="3">The sequence shown here is derived from an EMBL/GenBank/DDBJ whole genome shotgun (WGS) entry which is preliminary data.</text>
</comment>
<evidence type="ECO:0000313" key="3">
    <source>
        <dbReference type="EMBL" id="KAL1021731.1"/>
    </source>
</evidence>
<protein>
    <recommendedName>
        <fullName evidence="2">CNH domain-containing protein</fullName>
    </recommendedName>
</protein>
<dbReference type="EMBL" id="JAGEUA010000001">
    <property type="protein sequence ID" value="KAL1021731.1"/>
    <property type="molecule type" value="Genomic_DNA"/>
</dbReference>
<dbReference type="PROSITE" id="PS50236">
    <property type="entry name" value="CHCR"/>
    <property type="match status" value="1"/>
</dbReference>
<evidence type="ECO:0000313" key="4">
    <source>
        <dbReference type="Proteomes" id="UP001557470"/>
    </source>
</evidence>
<dbReference type="Pfam" id="PF00780">
    <property type="entry name" value="CNH"/>
    <property type="match status" value="1"/>
</dbReference>
<dbReference type="InterPro" id="IPR019452">
    <property type="entry name" value="VPS39/TGF_beta_rcpt-assoc_1"/>
</dbReference>
<proteinExistence type="predicted"/>
<dbReference type="AlphaFoldDB" id="A0ABD0XJW8"/>
<keyword evidence="4" id="KW-1185">Reference proteome</keyword>
<feature type="repeat" description="CHCR" evidence="1">
    <location>
        <begin position="601"/>
        <end position="766"/>
    </location>
</feature>
<dbReference type="PANTHER" id="PTHR12894:SF29">
    <property type="entry name" value="TRANSFORMING GROWTH FACTOR-BETA RECEPTOR-ASSOCIATED PROTEIN 1 HOMOLOG"/>
    <property type="match status" value="1"/>
</dbReference>
<dbReference type="InterPro" id="IPR032914">
    <property type="entry name" value="Vam6/VPS39/TRAP1"/>
</dbReference>
<evidence type="ECO:0000259" key="2">
    <source>
        <dbReference type="PROSITE" id="PS50219"/>
    </source>
</evidence>
<dbReference type="InterPro" id="IPR019453">
    <property type="entry name" value="VPS39/TGFA1_Znf"/>
</dbReference>
<organism evidence="3 4">
    <name type="scientific">Umbra pygmaea</name>
    <name type="common">Eastern mudminnow</name>
    <dbReference type="NCBI Taxonomy" id="75934"/>
    <lineage>
        <taxon>Eukaryota</taxon>
        <taxon>Metazoa</taxon>
        <taxon>Chordata</taxon>
        <taxon>Craniata</taxon>
        <taxon>Vertebrata</taxon>
        <taxon>Euteleostomi</taxon>
        <taxon>Actinopterygii</taxon>
        <taxon>Neopterygii</taxon>
        <taxon>Teleostei</taxon>
        <taxon>Protacanthopterygii</taxon>
        <taxon>Esociformes</taxon>
        <taxon>Umbridae</taxon>
        <taxon>Umbra</taxon>
    </lineage>
</organism>
<dbReference type="PROSITE" id="PS50219">
    <property type="entry name" value="CNH"/>
    <property type="match status" value="1"/>
</dbReference>
<gene>
    <name evidence="3" type="ORF">UPYG_G00017280</name>
</gene>
<sequence length="915" mass="102073">MGTERKGTEAVIHRRLRNQICSSNGWVDACCAAEMSVKAFELVPAVARELLMGDKARINIECIECCGKHLYIGTNDCFIHHFLLEETTTKGTLSYSVQKQLVRYLGLKKPVDALKAASALERLIVLCDSTLSMVDMVTLEPVPSGGSKVRGVAAFCINENPVNGDPFCVEMGVISARRRTVQVYMLYEDRVQLVKEVTTPEQPCAVSLDGYFLCLALSSQYMILNYSTGAAQDLFPYDSEERKPIVKRIGREEFLLAAPGGLGMFANAEGVSQRAPVNWSESVIGAAVCFPYVVALDEGFITVHSMLDQQLKQTLSFRDGHILQDFEGKVVLASTKAVYVLVPLPLERQIQDLLAGHRVEEALTLTEGAQRNIPKDKFQILHKRILQQAGFIQFGQLQFLEAKEHFRTGQLDVRELISLYPLLLPASSSFSRCHPPLHQFADLNHLAQGDQEKVQKCKRFLITYLGEVRSTEGANGCREDVDTALLKLYAEQDHDSLLDLLASPNACLLADCAPWLEKHHKYFALGLLYHYNGQDAAAIQIWVRVVNGELQDSTRSDLYEYIVDFLSFCSNLDLVWKYADWALQKDQTIGVKIFTLRTLAKNQTKDQTGQINPDDVITYLGKHNQALLLYLEHLVLERRIKKEKLHTHLAVLYTDRVLSLLAQSSSMDAQVSAARDKLQLLLRESNLYRVQLLLGKIQDCNQLLLERATLHGKLEEHDKALHILVHQLKDFPAAEAYCVWGSASRDAGYQQHLYHLLLGVYLDRDIPGSSSTGPGGSNGTGELEMAAVDLLNGHGEVFDAVQVLGLIPEGWSLQLLRPFLGRALRGSMHAHRTSQLALGLARSENIQLHHDRLKQRRSPVLVSDQKGCHLCHNTFSEPDCVCLPGGVPVHTHCAAKRVVPDSPIKRQLANTSNHT</sequence>
<dbReference type="GO" id="GO:0006886">
    <property type="term" value="P:intracellular protein transport"/>
    <property type="evidence" value="ECO:0007669"/>
    <property type="project" value="UniProtKB-UniRule"/>
</dbReference>
<evidence type="ECO:0000256" key="1">
    <source>
        <dbReference type="PROSITE-ProRule" id="PRU01006"/>
    </source>
</evidence>
<feature type="domain" description="CNH" evidence="2">
    <location>
        <begin position="57"/>
        <end position="330"/>
    </location>
</feature>
<dbReference type="Proteomes" id="UP001557470">
    <property type="component" value="Unassembled WGS sequence"/>
</dbReference>
<dbReference type="Pfam" id="PF10366">
    <property type="entry name" value="Vps39_1"/>
    <property type="match status" value="1"/>
</dbReference>
<dbReference type="InterPro" id="IPR001180">
    <property type="entry name" value="CNH_dom"/>
</dbReference>
<reference evidence="3 4" key="1">
    <citation type="submission" date="2024-06" db="EMBL/GenBank/DDBJ databases">
        <authorList>
            <person name="Pan Q."/>
            <person name="Wen M."/>
            <person name="Jouanno E."/>
            <person name="Zahm M."/>
            <person name="Klopp C."/>
            <person name="Cabau C."/>
            <person name="Louis A."/>
            <person name="Berthelot C."/>
            <person name="Parey E."/>
            <person name="Roest Crollius H."/>
            <person name="Montfort J."/>
            <person name="Robinson-Rechavi M."/>
            <person name="Bouchez O."/>
            <person name="Lampietro C."/>
            <person name="Lopez Roques C."/>
            <person name="Donnadieu C."/>
            <person name="Postlethwait J."/>
            <person name="Bobe J."/>
            <person name="Verreycken H."/>
            <person name="Guiguen Y."/>
        </authorList>
    </citation>
    <scope>NUCLEOTIDE SEQUENCE [LARGE SCALE GENOMIC DNA]</scope>
    <source>
        <strain evidence="3">Up_M1</strain>
        <tissue evidence="3">Testis</tissue>
    </source>
</reference>
<accession>A0ABD0XJW8</accession>
<dbReference type="InterPro" id="IPR000547">
    <property type="entry name" value="Clathrin_H-chain/VPS_repeat"/>
</dbReference>
<name>A0ABD0XJW8_UMBPY</name>